<organism evidence="1 2">
    <name type="scientific">Nitrosotalea sinensis</name>
    <dbReference type="NCBI Taxonomy" id="1499975"/>
    <lineage>
        <taxon>Archaea</taxon>
        <taxon>Nitrososphaerota</taxon>
        <taxon>Nitrososphaeria</taxon>
        <taxon>Nitrosotaleales</taxon>
        <taxon>Nitrosotaleaceae</taxon>
        <taxon>Nitrosotalea</taxon>
    </lineage>
</organism>
<name>A0A2H1EGQ1_9ARCH</name>
<keyword evidence="2" id="KW-1185">Reference proteome</keyword>
<gene>
    <name evidence="1" type="ORF">NSIN_20730</name>
</gene>
<proteinExistence type="predicted"/>
<reference evidence="2" key="1">
    <citation type="submission" date="2016-12" db="EMBL/GenBank/DDBJ databases">
        <authorList>
            <person name="Herbold C."/>
        </authorList>
    </citation>
    <scope>NUCLEOTIDE SEQUENCE [LARGE SCALE GENOMIC DNA]</scope>
</reference>
<dbReference type="RefSeq" id="WP_101009694.1">
    <property type="nucleotide sequence ID" value="NZ_FRFC01000003.1"/>
</dbReference>
<accession>A0A2H1EGQ1</accession>
<dbReference type="OrthoDB" id="10147at2157"/>
<dbReference type="Proteomes" id="UP000232412">
    <property type="component" value="Unassembled WGS sequence"/>
</dbReference>
<evidence type="ECO:0000313" key="2">
    <source>
        <dbReference type="Proteomes" id="UP000232412"/>
    </source>
</evidence>
<sequence>MSDNPDLREKIVENRGTWKKLQLKIPGLQEYRKLEDIRAADQLLRKQVSDNLNESRSLLDSLRQAVTAKGDYTNLTMVGNTISKIQQVSGQIQHAQQGSAGISPNIRIDEGVLNKLYEYDYNFVNSAEQVYQSCSNSVTEYNSGKSVQEIASAINATLDNLNHSWKQRLESVENILVTK</sequence>
<dbReference type="AlphaFoldDB" id="A0A2H1EGQ1"/>
<dbReference type="EMBL" id="FRFC01000003">
    <property type="protein sequence ID" value="SHO45658.1"/>
    <property type="molecule type" value="Genomic_DNA"/>
</dbReference>
<evidence type="ECO:0000313" key="1">
    <source>
        <dbReference type="EMBL" id="SHO45658.1"/>
    </source>
</evidence>
<protein>
    <submittedName>
        <fullName evidence="1">Uncharacterized protein</fullName>
    </submittedName>
</protein>